<reference evidence="3 4" key="1">
    <citation type="submission" date="2019-03" db="EMBL/GenBank/DDBJ databases">
        <authorList>
            <person name="Gaulin E."/>
            <person name="Dumas B."/>
        </authorList>
    </citation>
    <scope>NUCLEOTIDE SEQUENCE [LARGE SCALE GENOMIC DNA]</scope>
    <source>
        <strain evidence="3">CBS 568.67</strain>
    </source>
</reference>
<proteinExistence type="predicted"/>
<organism evidence="3 4">
    <name type="scientific">Aphanomyces stellatus</name>
    <dbReference type="NCBI Taxonomy" id="120398"/>
    <lineage>
        <taxon>Eukaryota</taxon>
        <taxon>Sar</taxon>
        <taxon>Stramenopiles</taxon>
        <taxon>Oomycota</taxon>
        <taxon>Saprolegniomycetes</taxon>
        <taxon>Saprolegniales</taxon>
        <taxon>Verrucalvaceae</taxon>
        <taxon>Aphanomyces</taxon>
    </lineage>
</organism>
<dbReference type="EMBL" id="VJMH01003490">
    <property type="protein sequence ID" value="KAF0705772.1"/>
    <property type="molecule type" value="Genomic_DNA"/>
</dbReference>
<gene>
    <name evidence="3" type="primary">Aste57867_6929</name>
    <name evidence="2" type="ORF">As57867_006907</name>
    <name evidence="3" type="ORF">ASTE57867_6929</name>
</gene>
<evidence type="ECO:0000313" key="3">
    <source>
        <dbReference type="EMBL" id="VFT83881.1"/>
    </source>
</evidence>
<sequence>MMSFRAFTADMAAVPAHHGSSMSAFGKPMKRKRCDVLDDGPAPKKGLTLQMQASLALLQHVPALQISGSRMGRRGAVDVGDYMVHALGSVLNTAAQVTPIVTPHKKNPSKEDEDRPCAKSS</sequence>
<evidence type="ECO:0000313" key="2">
    <source>
        <dbReference type="EMBL" id="KAF0705772.1"/>
    </source>
</evidence>
<dbReference type="OrthoDB" id="76124at2759"/>
<dbReference type="AlphaFoldDB" id="A0A485KFW0"/>
<evidence type="ECO:0000256" key="1">
    <source>
        <dbReference type="SAM" id="MobiDB-lite"/>
    </source>
</evidence>
<feature type="region of interest" description="Disordered" evidence="1">
    <location>
        <begin position="99"/>
        <end position="121"/>
    </location>
</feature>
<dbReference type="Proteomes" id="UP000332933">
    <property type="component" value="Unassembled WGS sequence"/>
</dbReference>
<evidence type="ECO:0000313" key="4">
    <source>
        <dbReference type="Proteomes" id="UP000332933"/>
    </source>
</evidence>
<keyword evidence="4" id="KW-1185">Reference proteome</keyword>
<dbReference type="EMBL" id="CAADRA010003502">
    <property type="protein sequence ID" value="VFT83881.1"/>
    <property type="molecule type" value="Genomic_DNA"/>
</dbReference>
<feature type="compositionally biased region" description="Basic and acidic residues" evidence="1">
    <location>
        <begin position="108"/>
        <end position="121"/>
    </location>
</feature>
<reference evidence="2" key="2">
    <citation type="submission" date="2019-06" db="EMBL/GenBank/DDBJ databases">
        <title>Genomics analysis of Aphanomyces spp. identifies a new class of oomycete effector associated with host adaptation.</title>
        <authorList>
            <person name="Gaulin E."/>
        </authorList>
    </citation>
    <scope>NUCLEOTIDE SEQUENCE</scope>
    <source>
        <strain evidence="2">CBS 578.67</strain>
    </source>
</reference>
<name>A0A485KFW0_9STRA</name>
<protein>
    <submittedName>
        <fullName evidence="3">Aste57867_6929 protein</fullName>
    </submittedName>
</protein>
<accession>A0A485KFW0</accession>